<comment type="catalytic activity">
    <reaction evidence="12">
        <text>dibenzothiophene 5-oxide + FMNH2 + O2 = dibenzothiophene 5,5-dioxide + FMN + H2O + H(+)</text>
        <dbReference type="Rhea" id="RHEA:49080"/>
        <dbReference type="ChEBI" id="CHEBI:15377"/>
        <dbReference type="ChEBI" id="CHEBI:15378"/>
        <dbReference type="ChEBI" id="CHEBI:15379"/>
        <dbReference type="ChEBI" id="CHEBI:23683"/>
        <dbReference type="ChEBI" id="CHEBI:57618"/>
        <dbReference type="ChEBI" id="CHEBI:58210"/>
        <dbReference type="ChEBI" id="CHEBI:90356"/>
    </reaction>
</comment>
<evidence type="ECO:0000256" key="13">
    <source>
        <dbReference type="ARBA" id="ARBA00049456"/>
    </source>
</evidence>
<dbReference type="Pfam" id="PF08028">
    <property type="entry name" value="Acyl-CoA_dh_2"/>
    <property type="match status" value="1"/>
</dbReference>
<dbReference type="Gene3D" id="1.20.140.10">
    <property type="entry name" value="Butyryl-CoA Dehydrogenase, subunit A, domain 3"/>
    <property type="match status" value="1"/>
</dbReference>
<sequence length="434" mass="46156">MVDALSHHAYLFPMTDASVQDTLLPPLLRDLFPARQVHGAVGRVMLRVQHVLDTEIAAGAAGRDRAGGYPHQAMAALKATGILALAVPCAWGGLGMAQDLSLELMLRIAVADPAVAQIYKVHDDLVREIFACAPPDLRQRLAHRIVQDHAILGMAVAENGRTADGFLQTLARPCPNGTHALSGRKIYATGASGADLVAVSSFDPVRAQQAGSIRAGVRMDLVPHDAPGLVFHHDWDRMGQRATDSGTVTLEDVKVKDQWNALDPDAVLPLHVALRFQAGFSAILTGIGIGALRAVCAFVPERARPWGAAGVDSADQDPYVRRLLGEIGADLFAAYCSVMHAGTMLDRYEGGQASRNAAAMAASAARSVATRAALRAAADAPAAAGARGTDAVNGLDRYWRDARTLSLHDPVDWKNAEIGRHLLTGWEPEPGLYQ</sequence>
<accession>A0ABQ0PIG9</accession>
<evidence type="ECO:0000256" key="6">
    <source>
        <dbReference type="ARBA" id="ARBA00023033"/>
    </source>
</evidence>
<dbReference type="SUPFAM" id="SSF56645">
    <property type="entry name" value="Acyl-CoA dehydrogenase NM domain-like"/>
    <property type="match status" value="1"/>
</dbReference>
<keyword evidence="6" id="KW-0503">Monooxygenase</keyword>
<dbReference type="Pfam" id="PF02770">
    <property type="entry name" value="Acyl-CoA_dh_M"/>
    <property type="match status" value="1"/>
</dbReference>
<dbReference type="Proteomes" id="UP001061452">
    <property type="component" value="Unassembled WGS sequence"/>
</dbReference>
<dbReference type="InterPro" id="IPR037069">
    <property type="entry name" value="AcylCoA_DH/ox_N_sf"/>
</dbReference>
<feature type="domain" description="Acyl-CoA oxidase/dehydrogenase middle" evidence="14">
    <location>
        <begin position="167"/>
        <end position="253"/>
    </location>
</feature>
<evidence type="ECO:0000256" key="7">
    <source>
        <dbReference type="ARBA" id="ARBA00034307"/>
    </source>
</evidence>
<comment type="pathway">
    <text evidence="7">Sulfur metabolism; dibenzothiophene degradation.</text>
</comment>
<proteinExistence type="inferred from homology"/>
<dbReference type="PIRSF" id="PIRSF016578">
    <property type="entry name" value="HsaA"/>
    <property type="match status" value="1"/>
</dbReference>
<evidence type="ECO:0000259" key="16">
    <source>
        <dbReference type="Pfam" id="PF08028"/>
    </source>
</evidence>
<dbReference type="InterPro" id="IPR013786">
    <property type="entry name" value="AcylCoA_DH/ox_N"/>
</dbReference>
<keyword evidence="4" id="KW-0547">Nucleotide-binding</keyword>
<evidence type="ECO:0000256" key="1">
    <source>
        <dbReference type="ARBA" id="ARBA00004496"/>
    </source>
</evidence>
<evidence type="ECO:0000256" key="11">
    <source>
        <dbReference type="ARBA" id="ARBA00047859"/>
    </source>
</evidence>
<organism evidence="17 18">
    <name type="scientific">Komagataeibacter intermedius NRIC 0521</name>
    <dbReference type="NCBI Taxonomy" id="1307934"/>
    <lineage>
        <taxon>Bacteria</taxon>
        <taxon>Pseudomonadati</taxon>
        <taxon>Pseudomonadota</taxon>
        <taxon>Alphaproteobacteria</taxon>
        <taxon>Acetobacterales</taxon>
        <taxon>Acetobacteraceae</taxon>
        <taxon>Komagataeibacter</taxon>
    </lineage>
</organism>
<keyword evidence="2" id="KW-0285">Flavoprotein</keyword>
<dbReference type="SUPFAM" id="SSF47203">
    <property type="entry name" value="Acyl-CoA dehydrogenase C-terminal domain-like"/>
    <property type="match status" value="1"/>
</dbReference>
<evidence type="ECO:0000256" key="3">
    <source>
        <dbReference type="ARBA" id="ARBA00022643"/>
    </source>
</evidence>
<dbReference type="Gene3D" id="1.10.540.10">
    <property type="entry name" value="Acyl-CoA dehydrogenase/oxidase, N-terminal domain"/>
    <property type="match status" value="1"/>
</dbReference>
<comment type="catalytic activity">
    <reaction evidence="13">
        <text>dibenzothiophene + 2 FMNH2 + 2 O2 = dibenzothiophene 5,5-dioxide + 2 FMN + 2 H2O + 2 H(+)</text>
        <dbReference type="Rhea" id="RHEA:49072"/>
        <dbReference type="ChEBI" id="CHEBI:15377"/>
        <dbReference type="ChEBI" id="CHEBI:15378"/>
        <dbReference type="ChEBI" id="CHEBI:15379"/>
        <dbReference type="ChEBI" id="CHEBI:23681"/>
        <dbReference type="ChEBI" id="CHEBI:57618"/>
        <dbReference type="ChEBI" id="CHEBI:58210"/>
        <dbReference type="ChEBI" id="CHEBI:90356"/>
        <dbReference type="EC" id="1.14.14.21"/>
    </reaction>
</comment>
<evidence type="ECO:0000313" key="17">
    <source>
        <dbReference type="EMBL" id="GBQ69988.1"/>
    </source>
</evidence>
<evidence type="ECO:0000256" key="5">
    <source>
        <dbReference type="ARBA" id="ARBA00023002"/>
    </source>
</evidence>
<name>A0ABQ0PIG9_9PROT</name>
<evidence type="ECO:0000256" key="8">
    <source>
        <dbReference type="ARBA" id="ARBA00034317"/>
    </source>
</evidence>
<keyword evidence="5" id="KW-0560">Oxidoreductase</keyword>
<evidence type="ECO:0000256" key="9">
    <source>
        <dbReference type="ARBA" id="ARBA00034328"/>
    </source>
</evidence>
<dbReference type="InterPro" id="IPR036250">
    <property type="entry name" value="AcylCo_DH-like_C"/>
</dbReference>
<evidence type="ECO:0000256" key="2">
    <source>
        <dbReference type="ARBA" id="ARBA00022630"/>
    </source>
</evidence>
<dbReference type="InterPro" id="IPR046373">
    <property type="entry name" value="Acyl-CoA_Oxase/DH_mid-dom_sf"/>
</dbReference>
<comment type="subcellular location">
    <subcellularLocation>
        <location evidence="1">Cytoplasm</location>
    </subcellularLocation>
</comment>
<dbReference type="EMBL" id="BAQJ01000071">
    <property type="protein sequence ID" value="GBQ69988.1"/>
    <property type="molecule type" value="Genomic_DNA"/>
</dbReference>
<evidence type="ECO:0000256" key="12">
    <source>
        <dbReference type="ARBA" id="ARBA00048445"/>
    </source>
</evidence>
<dbReference type="EC" id="1.14.14.21" evidence="9"/>
<feature type="domain" description="Acyl-CoA dehydrogenase C-terminal" evidence="16">
    <location>
        <begin position="279"/>
        <end position="411"/>
    </location>
</feature>
<comment type="similarity">
    <text evidence="8">Belongs to the DszC flavin monooxygenase family.</text>
</comment>
<evidence type="ECO:0000259" key="14">
    <source>
        <dbReference type="Pfam" id="PF02770"/>
    </source>
</evidence>
<dbReference type="InterPro" id="IPR013107">
    <property type="entry name" value="Acyl-CoA_DH_C"/>
</dbReference>
<dbReference type="InterPro" id="IPR006091">
    <property type="entry name" value="Acyl-CoA_Oxase/DH_mid-dom"/>
</dbReference>
<keyword evidence="18" id="KW-1185">Reference proteome</keyword>
<reference evidence="17" key="1">
    <citation type="submission" date="2013-04" db="EMBL/GenBank/DDBJ databases">
        <title>The genome sequencing project of 58 acetic acid bacteria.</title>
        <authorList>
            <person name="Okamoto-Kainuma A."/>
            <person name="Ishikawa M."/>
            <person name="Umino S."/>
            <person name="Koizumi Y."/>
            <person name="Shiwa Y."/>
            <person name="Yoshikawa H."/>
            <person name="Matsutani M."/>
            <person name="Matsushita K."/>
        </authorList>
    </citation>
    <scope>NUCLEOTIDE SEQUENCE</scope>
    <source>
        <strain evidence="17">NRIC 0521</strain>
    </source>
</reference>
<dbReference type="Pfam" id="PF02771">
    <property type="entry name" value="Acyl-CoA_dh_N"/>
    <property type="match status" value="1"/>
</dbReference>
<dbReference type="Gene3D" id="2.40.110.10">
    <property type="entry name" value="Butyryl-CoA Dehydrogenase, subunit A, domain 2"/>
    <property type="match status" value="1"/>
</dbReference>
<keyword evidence="3" id="KW-0288">FMN</keyword>
<comment type="catalytic activity">
    <reaction evidence="11">
        <text>dibenzothiophene + FMNH2 + O2 = dibenzothiophene 5-oxide + FMN + H2O + H(+)</text>
        <dbReference type="Rhea" id="RHEA:49076"/>
        <dbReference type="ChEBI" id="CHEBI:15377"/>
        <dbReference type="ChEBI" id="CHEBI:15378"/>
        <dbReference type="ChEBI" id="CHEBI:15379"/>
        <dbReference type="ChEBI" id="CHEBI:23681"/>
        <dbReference type="ChEBI" id="CHEBI:23683"/>
        <dbReference type="ChEBI" id="CHEBI:57618"/>
        <dbReference type="ChEBI" id="CHEBI:58210"/>
    </reaction>
</comment>
<evidence type="ECO:0000313" key="18">
    <source>
        <dbReference type="Proteomes" id="UP001061452"/>
    </source>
</evidence>
<protein>
    <recommendedName>
        <fullName evidence="10">Dibenzothiophene monooxygenase</fullName>
        <ecNumber evidence="9">1.14.14.21</ecNumber>
    </recommendedName>
</protein>
<comment type="caution">
    <text evidence="17">The sequence shown here is derived from an EMBL/GenBank/DDBJ whole genome shotgun (WGS) entry which is preliminary data.</text>
</comment>
<evidence type="ECO:0000256" key="10">
    <source>
        <dbReference type="ARBA" id="ARBA00034345"/>
    </source>
</evidence>
<dbReference type="InterPro" id="IPR009100">
    <property type="entry name" value="AcylCoA_DH/oxidase_NM_dom_sf"/>
</dbReference>
<dbReference type="PANTHER" id="PTHR43884">
    <property type="entry name" value="ACYL-COA DEHYDROGENASE"/>
    <property type="match status" value="1"/>
</dbReference>
<feature type="domain" description="Acyl-CoA dehydrogenase/oxidase N-terminal" evidence="15">
    <location>
        <begin position="48"/>
        <end position="146"/>
    </location>
</feature>
<gene>
    <name evidence="17" type="ORF">AA0521_1582</name>
</gene>
<evidence type="ECO:0000256" key="4">
    <source>
        <dbReference type="ARBA" id="ARBA00022741"/>
    </source>
</evidence>
<dbReference type="PANTHER" id="PTHR43884:SF12">
    <property type="entry name" value="ISOVALERYL-COA DEHYDROGENASE, MITOCHONDRIAL-RELATED"/>
    <property type="match status" value="1"/>
</dbReference>
<evidence type="ECO:0000259" key="15">
    <source>
        <dbReference type="Pfam" id="PF02771"/>
    </source>
</evidence>